<dbReference type="EMBL" id="BARU01000882">
    <property type="protein sequence ID" value="GAH26204.1"/>
    <property type="molecule type" value="Genomic_DNA"/>
</dbReference>
<keyword evidence="1" id="KW-0472">Membrane</keyword>
<sequence>LREKGYRIGLVEKAEYKKAEAKEKRVRDELDRLSSIRISPGNEVNQKIVSLGSRPIKHMVSLRDLLRRPEISYQGLGLFDKEVSKIEDGEAQQVEIMEAANKGAMEEGGVSVGINIDLPEEQKPNQYIGTYLAFRYFFVRKMMFVKYAVAFVIFPGGFGTLDEFFEPIQLIQTHKIKPFPVILVGKDYWKGLREWIEGVLLAQGKISPPDISLFHIVEEPDEVVRLIKESSGKISHP</sequence>
<dbReference type="Pfam" id="PF03641">
    <property type="entry name" value="Lysine_decarbox"/>
    <property type="match status" value="1"/>
</dbReference>
<evidence type="ECO:0000313" key="3">
    <source>
        <dbReference type="EMBL" id="GAH26204.1"/>
    </source>
</evidence>
<evidence type="ECO:0000259" key="2">
    <source>
        <dbReference type="Pfam" id="PF21680"/>
    </source>
</evidence>
<feature type="transmembrane region" description="Helical" evidence="1">
    <location>
        <begin position="144"/>
        <end position="161"/>
    </location>
</feature>
<dbReference type="InterPro" id="IPR005269">
    <property type="entry name" value="LOG"/>
</dbReference>
<dbReference type="InterPro" id="IPR031100">
    <property type="entry name" value="LOG_fam"/>
</dbReference>
<dbReference type="GO" id="GO:0009691">
    <property type="term" value="P:cytokinin biosynthetic process"/>
    <property type="evidence" value="ECO:0007669"/>
    <property type="project" value="InterPro"/>
</dbReference>
<dbReference type="AlphaFoldDB" id="X1F9Y2"/>
<protein>
    <recommendedName>
        <fullName evidence="2">tRNA uridine 5-carboxymethylaminomethyl modification enzyme C-terminal N-terninal subdomain domain-containing protein</fullName>
    </recommendedName>
</protein>
<accession>X1F9Y2</accession>
<dbReference type="Pfam" id="PF21680">
    <property type="entry name" value="GIDA_C_1st"/>
    <property type="match status" value="1"/>
</dbReference>
<dbReference type="GO" id="GO:0005829">
    <property type="term" value="C:cytosol"/>
    <property type="evidence" value="ECO:0007669"/>
    <property type="project" value="TreeGrafter"/>
</dbReference>
<dbReference type="InterPro" id="IPR052341">
    <property type="entry name" value="LOG_family_nucleotidases"/>
</dbReference>
<organism evidence="3">
    <name type="scientific">marine sediment metagenome</name>
    <dbReference type="NCBI Taxonomy" id="412755"/>
    <lineage>
        <taxon>unclassified sequences</taxon>
        <taxon>metagenomes</taxon>
        <taxon>ecological metagenomes</taxon>
    </lineage>
</organism>
<dbReference type="GO" id="GO:0016787">
    <property type="term" value="F:hydrolase activity"/>
    <property type="evidence" value="ECO:0007669"/>
    <property type="project" value="InterPro"/>
</dbReference>
<dbReference type="PANTHER" id="PTHR43393:SF2">
    <property type="entry name" value="CYTOKININ RIBOSIDE 5'-MONOPHOSPHATE PHOSPHORIBOHYDROLASE"/>
    <property type="match status" value="1"/>
</dbReference>
<dbReference type="SUPFAM" id="SSF102405">
    <property type="entry name" value="MCP/YpsA-like"/>
    <property type="match status" value="1"/>
</dbReference>
<evidence type="ECO:0000256" key="1">
    <source>
        <dbReference type="SAM" id="Phobius"/>
    </source>
</evidence>
<proteinExistence type="predicted"/>
<dbReference type="NCBIfam" id="TIGR00730">
    <property type="entry name" value="Rossman fold protein, TIGR00730 family"/>
    <property type="match status" value="1"/>
</dbReference>
<dbReference type="PANTHER" id="PTHR43393">
    <property type="entry name" value="CYTOKININ RIBOSIDE 5'-MONOPHOSPHATE PHOSPHORIBOHYDROLASE"/>
    <property type="match status" value="1"/>
</dbReference>
<dbReference type="Gene3D" id="1.10.10.1800">
    <property type="entry name" value="tRNA uridine 5-carboxymethylaminomethyl modification enzyme MnmG/GidA"/>
    <property type="match status" value="1"/>
</dbReference>
<keyword evidence="1" id="KW-1133">Transmembrane helix</keyword>
<gene>
    <name evidence="3" type="ORF">S03H2_02592</name>
</gene>
<reference evidence="3" key="1">
    <citation type="journal article" date="2014" name="Front. Microbiol.">
        <title>High frequency of phylogenetically diverse reductive dehalogenase-homologous genes in deep subseafloor sedimentary metagenomes.</title>
        <authorList>
            <person name="Kawai M."/>
            <person name="Futagami T."/>
            <person name="Toyoda A."/>
            <person name="Takaki Y."/>
            <person name="Nishi S."/>
            <person name="Hori S."/>
            <person name="Arai W."/>
            <person name="Tsubouchi T."/>
            <person name="Morono Y."/>
            <person name="Uchiyama I."/>
            <person name="Ito T."/>
            <person name="Fujiyama A."/>
            <person name="Inagaki F."/>
            <person name="Takami H."/>
        </authorList>
    </citation>
    <scope>NUCLEOTIDE SEQUENCE</scope>
    <source>
        <strain evidence="3">Expedition CK06-06</strain>
    </source>
</reference>
<comment type="caution">
    <text evidence="3">The sequence shown here is derived from an EMBL/GenBank/DDBJ whole genome shotgun (WGS) entry which is preliminary data.</text>
</comment>
<feature type="non-terminal residue" evidence="3">
    <location>
        <position position="1"/>
    </location>
</feature>
<dbReference type="InterPro" id="IPR049312">
    <property type="entry name" value="GIDA_C_N"/>
</dbReference>
<keyword evidence="1" id="KW-0812">Transmembrane</keyword>
<dbReference type="Gene3D" id="3.40.50.450">
    <property type="match status" value="1"/>
</dbReference>
<name>X1F9Y2_9ZZZZ</name>
<feature type="domain" description="tRNA uridine 5-carboxymethylaminomethyl modification enzyme C-terminal N-terninal subdomain" evidence="2">
    <location>
        <begin position="14"/>
        <end position="96"/>
    </location>
</feature>